<dbReference type="AlphaFoldDB" id="A0AAN6PS57"/>
<evidence type="ECO:0000313" key="3">
    <source>
        <dbReference type="Proteomes" id="UP001303115"/>
    </source>
</evidence>
<evidence type="ECO:0000256" key="1">
    <source>
        <dbReference type="SAM" id="MobiDB-lite"/>
    </source>
</evidence>
<evidence type="ECO:0000313" key="2">
    <source>
        <dbReference type="EMBL" id="KAK4044309.1"/>
    </source>
</evidence>
<proteinExistence type="predicted"/>
<protein>
    <submittedName>
        <fullName evidence="2">Uncharacterized protein</fullName>
    </submittedName>
</protein>
<gene>
    <name evidence="2" type="ORF">C8A01DRAFT_31626</name>
</gene>
<accession>A0AAN6PS57</accession>
<keyword evidence="3" id="KW-1185">Reference proteome</keyword>
<sequence>MCFEWKNRFACGHVGFKQVERCAALGSGCFGPDGTERFVEVEGPCYDCKARLLEVLDPMSVTAGGREKGDSGGKRGGIGGGGGFGGRR</sequence>
<comment type="caution">
    <text evidence="2">The sequence shown here is derived from an EMBL/GenBank/DDBJ whole genome shotgun (WGS) entry which is preliminary data.</text>
</comment>
<feature type="region of interest" description="Disordered" evidence="1">
    <location>
        <begin position="63"/>
        <end position="88"/>
    </location>
</feature>
<organism evidence="2 3">
    <name type="scientific">Parachaetomium inaequale</name>
    <dbReference type="NCBI Taxonomy" id="2588326"/>
    <lineage>
        <taxon>Eukaryota</taxon>
        <taxon>Fungi</taxon>
        <taxon>Dikarya</taxon>
        <taxon>Ascomycota</taxon>
        <taxon>Pezizomycotina</taxon>
        <taxon>Sordariomycetes</taxon>
        <taxon>Sordariomycetidae</taxon>
        <taxon>Sordariales</taxon>
        <taxon>Chaetomiaceae</taxon>
        <taxon>Parachaetomium</taxon>
    </lineage>
</organism>
<name>A0AAN6PS57_9PEZI</name>
<reference evidence="3" key="1">
    <citation type="journal article" date="2023" name="Mol. Phylogenet. Evol.">
        <title>Genome-scale phylogeny and comparative genomics of the fungal order Sordariales.</title>
        <authorList>
            <person name="Hensen N."/>
            <person name="Bonometti L."/>
            <person name="Westerberg I."/>
            <person name="Brannstrom I.O."/>
            <person name="Guillou S."/>
            <person name="Cros-Aarteil S."/>
            <person name="Calhoun S."/>
            <person name="Haridas S."/>
            <person name="Kuo A."/>
            <person name="Mondo S."/>
            <person name="Pangilinan J."/>
            <person name="Riley R."/>
            <person name="LaButti K."/>
            <person name="Andreopoulos B."/>
            <person name="Lipzen A."/>
            <person name="Chen C."/>
            <person name="Yan M."/>
            <person name="Daum C."/>
            <person name="Ng V."/>
            <person name="Clum A."/>
            <person name="Steindorff A."/>
            <person name="Ohm R.A."/>
            <person name="Martin F."/>
            <person name="Silar P."/>
            <person name="Natvig D.O."/>
            <person name="Lalanne C."/>
            <person name="Gautier V."/>
            <person name="Ament-Velasquez S.L."/>
            <person name="Kruys A."/>
            <person name="Hutchinson M.I."/>
            <person name="Powell A.J."/>
            <person name="Barry K."/>
            <person name="Miller A.N."/>
            <person name="Grigoriev I.V."/>
            <person name="Debuchy R."/>
            <person name="Gladieux P."/>
            <person name="Hiltunen Thoren M."/>
            <person name="Johannesson H."/>
        </authorList>
    </citation>
    <scope>NUCLEOTIDE SEQUENCE [LARGE SCALE GENOMIC DNA]</scope>
    <source>
        <strain evidence="3">CBS 284.82</strain>
    </source>
</reference>
<dbReference type="EMBL" id="MU854320">
    <property type="protein sequence ID" value="KAK4044309.1"/>
    <property type="molecule type" value="Genomic_DNA"/>
</dbReference>
<dbReference type="Proteomes" id="UP001303115">
    <property type="component" value="Unassembled WGS sequence"/>
</dbReference>
<feature type="compositionally biased region" description="Gly residues" evidence="1">
    <location>
        <begin position="74"/>
        <end position="88"/>
    </location>
</feature>